<dbReference type="GO" id="GO:0140359">
    <property type="term" value="F:ABC-type transporter activity"/>
    <property type="evidence" value="ECO:0007669"/>
    <property type="project" value="InterPro"/>
</dbReference>
<evidence type="ECO:0000313" key="11">
    <source>
        <dbReference type="EMBL" id="AEP31220.1"/>
    </source>
</evidence>
<dbReference type="InterPro" id="IPR000412">
    <property type="entry name" value="ABC_2_transport"/>
</dbReference>
<feature type="transmembrane region" description="Helical" evidence="9">
    <location>
        <begin position="182"/>
        <end position="200"/>
    </location>
</feature>
<dbReference type="InterPro" id="IPR047817">
    <property type="entry name" value="ABC2_TM_bact-type"/>
</dbReference>
<dbReference type="STRING" id="1085623.GNIT_3125"/>
<protein>
    <recommendedName>
        <fullName evidence="9">Transport permease protein</fullName>
    </recommendedName>
</protein>
<keyword evidence="6 9" id="KW-0812">Transmembrane</keyword>
<organism evidence="11 12">
    <name type="scientific">Glaciecola nitratireducens (strain JCM 12485 / KCTC 12276 / FR1064)</name>
    <dbReference type="NCBI Taxonomy" id="1085623"/>
    <lineage>
        <taxon>Bacteria</taxon>
        <taxon>Pseudomonadati</taxon>
        <taxon>Pseudomonadota</taxon>
        <taxon>Gammaproteobacteria</taxon>
        <taxon>Alteromonadales</taxon>
        <taxon>Alteromonadaceae</taxon>
        <taxon>Brumicola</taxon>
    </lineage>
</organism>
<dbReference type="PRINTS" id="PR00164">
    <property type="entry name" value="ABC2TRNSPORT"/>
</dbReference>
<evidence type="ECO:0000256" key="5">
    <source>
        <dbReference type="ARBA" id="ARBA00022519"/>
    </source>
</evidence>
<evidence type="ECO:0000256" key="8">
    <source>
        <dbReference type="ARBA" id="ARBA00023136"/>
    </source>
</evidence>
<feature type="transmembrane region" description="Helical" evidence="9">
    <location>
        <begin position="66"/>
        <end position="87"/>
    </location>
</feature>
<dbReference type="OrthoDB" id="9814458at2"/>
<dbReference type="GO" id="GO:0043190">
    <property type="term" value="C:ATP-binding cassette (ABC) transporter complex"/>
    <property type="evidence" value="ECO:0007669"/>
    <property type="project" value="InterPro"/>
</dbReference>
<accession>G4QIR5</accession>
<keyword evidence="7 9" id="KW-1133">Transmembrane helix</keyword>
<dbReference type="PANTHER" id="PTHR30413:SF8">
    <property type="entry name" value="TRANSPORT PERMEASE PROTEIN"/>
    <property type="match status" value="1"/>
</dbReference>
<evidence type="ECO:0000256" key="9">
    <source>
        <dbReference type="RuleBase" id="RU361157"/>
    </source>
</evidence>
<comment type="subcellular location">
    <subcellularLocation>
        <location evidence="1 9">Cell inner membrane</location>
        <topology evidence="1 9">Multi-pass membrane protein</topology>
    </subcellularLocation>
</comment>
<dbReference type="InterPro" id="IPR013525">
    <property type="entry name" value="ABC2_TM"/>
</dbReference>
<evidence type="ECO:0000256" key="1">
    <source>
        <dbReference type="ARBA" id="ARBA00004429"/>
    </source>
</evidence>
<keyword evidence="12" id="KW-1185">Reference proteome</keyword>
<evidence type="ECO:0000259" key="10">
    <source>
        <dbReference type="PROSITE" id="PS51012"/>
    </source>
</evidence>
<feature type="transmembrane region" description="Helical" evidence="9">
    <location>
        <begin position="35"/>
        <end position="54"/>
    </location>
</feature>
<feature type="transmembrane region" description="Helical" evidence="9">
    <location>
        <begin position="147"/>
        <end position="173"/>
    </location>
</feature>
<dbReference type="Proteomes" id="UP000009282">
    <property type="component" value="Chromosome"/>
</dbReference>
<dbReference type="KEGG" id="gni:GNIT_3125"/>
<evidence type="ECO:0000256" key="3">
    <source>
        <dbReference type="ARBA" id="ARBA00022448"/>
    </source>
</evidence>
<dbReference type="GO" id="GO:0015920">
    <property type="term" value="P:lipopolysaccharide transport"/>
    <property type="evidence" value="ECO:0007669"/>
    <property type="project" value="TreeGrafter"/>
</dbReference>
<feature type="transmembrane region" description="Helical" evidence="9">
    <location>
        <begin position="108"/>
        <end position="135"/>
    </location>
</feature>
<keyword evidence="8 9" id="KW-0472">Membrane</keyword>
<evidence type="ECO:0000256" key="2">
    <source>
        <dbReference type="ARBA" id="ARBA00007783"/>
    </source>
</evidence>
<evidence type="ECO:0000313" key="12">
    <source>
        <dbReference type="Proteomes" id="UP000009282"/>
    </source>
</evidence>
<dbReference type="eggNOG" id="COG1682">
    <property type="taxonomic scope" value="Bacteria"/>
</dbReference>
<comment type="similarity">
    <text evidence="2 9">Belongs to the ABC-2 integral membrane protein family.</text>
</comment>
<sequence>MSTVTLIKRNTWSIWKDVIFALFARELRTGFNDKFGLSWAVINPVVFIFVLSFIREIINGKLTHTISTFTFMAIGILFIQSFLKTFTACTMTVTKNRALFAFRQVQPISAVIAATLFQFLVKVFSLIGILIIMYFFDLDIVMTNGLLFITCLCLLLLFASSLGLLFGIAELYISEIGKIRELLTRPLFFISATFFSLQDIPREFWPYLTWNPILHSIELSRYAVQPTYSSDGVSLLFLAGTVLATMFVSLSVYFVLWKQAISR</sequence>
<dbReference type="PANTHER" id="PTHR30413">
    <property type="entry name" value="INNER MEMBRANE TRANSPORT PERMEASE"/>
    <property type="match status" value="1"/>
</dbReference>
<feature type="domain" description="ABC transmembrane type-2" evidence="10">
    <location>
        <begin position="35"/>
        <end position="256"/>
    </location>
</feature>
<proteinExistence type="inferred from homology"/>
<name>G4QIR5_GLANF</name>
<evidence type="ECO:0000256" key="4">
    <source>
        <dbReference type="ARBA" id="ARBA00022475"/>
    </source>
</evidence>
<dbReference type="PROSITE" id="PS51012">
    <property type="entry name" value="ABC_TM2"/>
    <property type="match status" value="1"/>
</dbReference>
<dbReference type="RefSeq" id="WP_014110091.1">
    <property type="nucleotide sequence ID" value="NC_016041.1"/>
</dbReference>
<keyword evidence="3 9" id="KW-0813">Transport</keyword>
<keyword evidence="4 9" id="KW-1003">Cell membrane</keyword>
<dbReference type="EMBL" id="CP003060">
    <property type="protein sequence ID" value="AEP31220.1"/>
    <property type="molecule type" value="Genomic_DNA"/>
</dbReference>
<dbReference type="HOGENOM" id="CLU_060703_5_1_6"/>
<evidence type="ECO:0000256" key="6">
    <source>
        <dbReference type="ARBA" id="ARBA00022692"/>
    </source>
</evidence>
<dbReference type="AlphaFoldDB" id="G4QIR5"/>
<keyword evidence="5" id="KW-0997">Cell inner membrane</keyword>
<reference evidence="11 12" key="1">
    <citation type="journal article" date="2011" name="J. Bacteriol.">
        <title>Complete genome sequence of seawater bacterium Glaciecola nitratireducens FR1064T.</title>
        <authorList>
            <person name="Bian F."/>
            <person name="Qin Q.L."/>
            <person name="Xie B.B."/>
            <person name="Shu Y.L."/>
            <person name="Zhang X.Y."/>
            <person name="Yu Y."/>
            <person name="Chen B."/>
            <person name="Chen X.L."/>
            <person name="Zhou B.C."/>
            <person name="Zhang Y.Z."/>
        </authorList>
    </citation>
    <scope>NUCLEOTIDE SEQUENCE [LARGE SCALE GENOMIC DNA]</scope>
    <source>
        <strain evidence="12">JCM 12485 / KCTC 12276 / FR1064</strain>
    </source>
</reference>
<dbReference type="Pfam" id="PF01061">
    <property type="entry name" value="ABC2_membrane"/>
    <property type="match status" value="1"/>
</dbReference>
<evidence type="ECO:0000256" key="7">
    <source>
        <dbReference type="ARBA" id="ARBA00022989"/>
    </source>
</evidence>
<feature type="transmembrane region" description="Helical" evidence="9">
    <location>
        <begin position="235"/>
        <end position="256"/>
    </location>
</feature>
<gene>
    <name evidence="11" type="ordered locus">GNIT_3125</name>
</gene>